<organism evidence="1">
    <name type="scientific">marine metagenome</name>
    <dbReference type="NCBI Taxonomy" id="408172"/>
    <lineage>
        <taxon>unclassified sequences</taxon>
        <taxon>metagenomes</taxon>
        <taxon>ecological metagenomes</taxon>
    </lineage>
</organism>
<accession>A0A382BU22</accession>
<dbReference type="AlphaFoldDB" id="A0A382BU22"/>
<evidence type="ECO:0000313" key="1">
    <source>
        <dbReference type="EMBL" id="SVB17310.1"/>
    </source>
</evidence>
<name>A0A382BU22_9ZZZZ</name>
<reference evidence="1" key="1">
    <citation type="submission" date="2018-05" db="EMBL/GenBank/DDBJ databases">
        <authorList>
            <person name="Lanie J.A."/>
            <person name="Ng W.-L."/>
            <person name="Kazmierczak K.M."/>
            <person name="Andrzejewski T.M."/>
            <person name="Davidsen T.M."/>
            <person name="Wayne K.J."/>
            <person name="Tettelin H."/>
            <person name="Glass J.I."/>
            <person name="Rusch D."/>
            <person name="Podicherti R."/>
            <person name="Tsui H.-C.T."/>
            <person name="Winkler M.E."/>
        </authorList>
    </citation>
    <scope>NUCLEOTIDE SEQUENCE</scope>
</reference>
<proteinExistence type="predicted"/>
<gene>
    <name evidence="1" type="ORF">METZ01_LOCUS170164</name>
</gene>
<protein>
    <recommendedName>
        <fullName evidence="2">VCBS repeat-containing protein</fullName>
    </recommendedName>
</protein>
<sequence length="37" mass="3980">MAQQDGVTSHPVFSRNLDMALAGDLDGDGQPEFVVFD</sequence>
<evidence type="ECO:0008006" key="2">
    <source>
        <dbReference type="Google" id="ProtNLM"/>
    </source>
</evidence>
<dbReference type="EMBL" id="UINC01031374">
    <property type="protein sequence ID" value="SVB17310.1"/>
    <property type="molecule type" value="Genomic_DNA"/>
</dbReference>